<proteinExistence type="predicted"/>
<evidence type="ECO:0000313" key="1">
    <source>
        <dbReference type="EMBL" id="KAF9789708.1"/>
    </source>
</evidence>
<sequence>MLQISNLSSLQPHIPIEIWMLMEKQQSLSPVFWKQHRKITPDAVHFIRGLGDLKILKSYFLLVWSKWYYPHTDLLNEMEVSIREEFGGIGMWSHRKDLINRLEQVLEDLNTESKHGNLIGCFVRILQYGKLKEVLLDMDREEDKILAVSVKIWGGLSYILWHHLVDLSLSVSWFTMFLQTLLTVFKLLCNPM</sequence>
<comment type="caution">
    <text evidence="1">The sequence shown here is derived from an EMBL/GenBank/DDBJ whole genome shotgun (WGS) entry which is preliminary data.</text>
</comment>
<protein>
    <submittedName>
        <fullName evidence="1">Uncharacterized protein</fullName>
    </submittedName>
</protein>
<name>A0A9P6HLQ9_9AGAM</name>
<keyword evidence="2" id="KW-1185">Reference proteome</keyword>
<dbReference type="EMBL" id="WIUZ02000003">
    <property type="protein sequence ID" value="KAF9789708.1"/>
    <property type="molecule type" value="Genomic_DNA"/>
</dbReference>
<evidence type="ECO:0000313" key="2">
    <source>
        <dbReference type="Proteomes" id="UP000736335"/>
    </source>
</evidence>
<gene>
    <name evidence="1" type="ORF">BJ322DRAFT_1216914</name>
</gene>
<reference evidence="1" key="2">
    <citation type="submission" date="2020-11" db="EMBL/GenBank/DDBJ databases">
        <authorList>
            <consortium name="DOE Joint Genome Institute"/>
            <person name="Kuo A."/>
            <person name="Miyauchi S."/>
            <person name="Kiss E."/>
            <person name="Drula E."/>
            <person name="Kohler A."/>
            <person name="Sanchez-Garcia M."/>
            <person name="Andreopoulos B."/>
            <person name="Barry K.W."/>
            <person name="Bonito G."/>
            <person name="Buee M."/>
            <person name="Carver A."/>
            <person name="Chen C."/>
            <person name="Cichocki N."/>
            <person name="Clum A."/>
            <person name="Culley D."/>
            <person name="Crous P.W."/>
            <person name="Fauchery L."/>
            <person name="Girlanda M."/>
            <person name="Hayes R."/>
            <person name="Keri Z."/>
            <person name="Labutti K."/>
            <person name="Lipzen A."/>
            <person name="Lombard V."/>
            <person name="Magnuson J."/>
            <person name="Maillard F."/>
            <person name="Morin E."/>
            <person name="Murat C."/>
            <person name="Nolan M."/>
            <person name="Ohm R."/>
            <person name="Pangilinan J."/>
            <person name="Pereira M."/>
            <person name="Perotto S."/>
            <person name="Peter M."/>
            <person name="Riley R."/>
            <person name="Sitrit Y."/>
            <person name="Stielow B."/>
            <person name="Szollosi G."/>
            <person name="Zifcakova L."/>
            <person name="Stursova M."/>
            <person name="Spatafora J.W."/>
            <person name="Tedersoo L."/>
            <person name="Vaario L.-M."/>
            <person name="Yamada A."/>
            <person name="Yan M."/>
            <person name="Wang P."/>
            <person name="Xu J."/>
            <person name="Bruns T."/>
            <person name="Baldrian P."/>
            <person name="Vilgalys R."/>
            <person name="Henrissat B."/>
            <person name="Grigoriev I.V."/>
            <person name="Hibbett D."/>
            <person name="Nagy L.G."/>
            <person name="Martin F.M."/>
        </authorList>
    </citation>
    <scope>NUCLEOTIDE SEQUENCE</scope>
    <source>
        <strain evidence="1">UH-Tt-Lm1</strain>
    </source>
</reference>
<reference evidence="1" key="1">
    <citation type="journal article" date="2020" name="Nat. Commun.">
        <title>Large-scale genome sequencing of mycorrhizal fungi provides insights into the early evolution of symbiotic traits.</title>
        <authorList>
            <person name="Miyauchi S."/>
            <person name="Kiss E."/>
            <person name="Kuo A."/>
            <person name="Drula E."/>
            <person name="Kohler A."/>
            <person name="Sanchez-Garcia M."/>
            <person name="Morin E."/>
            <person name="Andreopoulos B."/>
            <person name="Barry K.W."/>
            <person name="Bonito G."/>
            <person name="Buee M."/>
            <person name="Carver A."/>
            <person name="Chen C."/>
            <person name="Cichocki N."/>
            <person name="Clum A."/>
            <person name="Culley D."/>
            <person name="Crous P.W."/>
            <person name="Fauchery L."/>
            <person name="Girlanda M."/>
            <person name="Hayes R.D."/>
            <person name="Keri Z."/>
            <person name="LaButti K."/>
            <person name="Lipzen A."/>
            <person name="Lombard V."/>
            <person name="Magnuson J."/>
            <person name="Maillard F."/>
            <person name="Murat C."/>
            <person name="Nolan M."/>
            <person name="Ohm R.A."/>
            <person name="Pangilinan J."/>
            <person name="Pereira M.F."/>
            <person name="Perotto S."/>
            <person name="Peter M."/>
            <person name="Pfister S."/>
            <person name="Riley R."/>
            <person name="Sitrit Y."/>
            <person name="Stielow J.B."/>
            <person name="Szollosi G."/>
            <person name="Zifcakova L."/>
            <person name="Stursova M."/>
            <person name="Spatafora J.W."/>
            <person name="Tedersoo L."/>
            <person name="Vaario L.M."/>
            <person name="Yamada A."/>
            <person name="Yan M."/>
            <person name="Wang P."/>
            <person name="Xu J."/>
            <person name="Bruns T."/>
            <person name="Baldrian P."/>
            <person name="Vilgalys R."/>
            <person name="Dunand C."/>
            <person name="Henrissat B."/>
            <person name="Grigoriev I.V."/>
            <person name="Hibbett D."/>
            <person name="Nagy L.G."/>
            <person name="Martin F.M."/>
        </authorList>
    </citation>
    <scope>NUCLEOTIDE SEQUENCE</scope>
    <source>
        <strain evidence="1">UH-Tt-Lm1</strain>
    </source>
</reference>
<organism evidence="1 2">
    <name type="scientific">Thelephora terrestris</name>
    <dbReference type="NCBI Taxonomy" id="56493"/>
    <lineage>
        <taxon>Eukaryota</taxon>
        <taxon>Fungi</taxon>
        <taxon>Dikarya</taxon>
        <taxon>Basidiomycota</taxon>
        <taxon>Agaricomycotina</taxon>
        <taxon>Agaricomycetes</taxon>
        <taxon>Thelephorales</taxon>
        <taxon>Thelephoraceae</taxon>
        <taxon>Thelephora</taxon>
    </lineage>
</organism>
<dbReference type="AlphaFoldDB" id="A0A9P6HLQ9"/>
<accession>A0A9P6HLQ9</accession>
<dbReference type="Proteomes" id="UP000736335">
    <property type="component" value="Unassembled WGS sequence"/>
</dbReference>